<proteinExistence type="predicted"/>
<dbReference type="KEGG" id="cgle:NCTC11432_04622"/>
<protein>
    <submittedName>
        <fullName evidence="1">Uncharacterized protein</fullName>
    </submittedName>
</protein>
<dbReference type="RefSeq" id="WP_002981490.1">
    <property type="nucleotide sequence ID" value="NZ_CP068486.1"/>
</dbReference>
<dbReference type="STRING" id="525257.HMPREF0204_15184"/>
<evidence type="ECO:0000313" key="2">
    <source>
        <dbReference type="Proteomes" id="UP000279227"/>
    </source>
</evidence>
<reference evidence="1 2" key="1">
    <citation type="submission" date="2018-12" db="EMBL/GenBank/DDBJ databases">
        <authorList>
            <consortium name="Pathogen Informatics"/>
        </authorList>
    </citation>
    <scope>NUCLEOTIDE SEQUENCE [LARGE SCALE GENOMIC DNA]</scope>
    <source>
        <strain evidence="1 2">NCTC11432</strain>
    </source>
</reference>
<accession>A0A448B951</accession>
<dbReference type="Proteomes" id="UP000279227">
    <property type="component" value="Chromosome"/>
</dbReference>
<dbReference type="AlphaFoldDB" id="A0A448B951"/>
<sequence>MEANLPVIELCGTKFQFDIDRLVLIEKNDPNNLLFFNEMLDHLTHYEFFYSKINKNTPTERSLGPADDIFHESEKSKEEFAQSTVKVSVPRIAEIDPEGMMRKYGCSVDDIKNKTDFDIIVDQEVLRRRVSGERVKIDIAGIVYEIDAIANSLRPLNGDMDSIKLTAYRYDYFIDDESCYYLYCNMNDGHIVDLLRDQTVENSIEFKVPDLTNLDPIAVINNFHFLTDLELYYQDLKMFHFAEPSQQQINGTALLNSDFTVKNPDLKTLIVISENDPDFTLQEYRNYIIASSNDTGYPAKDLTIIYEKNNKPYNAQVIIPFSEHSASNMKQSGVNEAMKHIDNLVDKANNISSNSILSRLLPINKYLELYHSQDQIEAKKLLIKNEKSAIENPKKGKRPKF</sequence>
<evidence type="ECO:0000313" key="1">
    <source>
        <dbReference type="EMBL" id="VEE11103.1"/>
    </source>
</evidence>
<dbReference type="OrthoDB" id="771660at2"/>
<gene>
    <name evidence="1" type="ORF">NCTC11432_04622</name>
</gene>
<dbReference type="EMBL" id="LR134289">
    <property type="protein sequence ID" value="VEE11103.1"/>
    <property type="molecule type" value="Genomic_DNA"/>
</dbReference>
<dbReference type="GeneID" id="93023485"/>
<name>A0A448B951_CHRGE</name>
<organism evidence="1 2">
    <name type="scientific">Chryseobacterium gleum</name>
    <name type="common">Flavobacterium gleum</name>
    <dbReference type="NCBI Taxonomy" id="250"/>
    <lineage>
        <taxon>Bacteria</taxon>
        <taxon>Pseudomonadati</taxon>
        <taxon>Bacteroidota</taxon>
        <taxon>Flavobacteriia</taxon>
        <taxon>Flavobacteriales</taxon>
        <taxon>Weeksellaceae</taxon>
        <taxon>Chryseobacterium group</taxon>
        <taxon>Chryseobacterium</taxon>
    </lineage>
</organism>